<dbReference type="AlphaFoldDB" id="A0A248VXF0"/>
<keyword evidence="3" id="KW-1185">Reference proteome</keyword>
<feature type="compositionally biased region" description="Basic and acidic residues" evidence="1">
    <location>
        <begin position="355"/>
        <end position="364"/>
    </location>
</feature>
<keyword evidence="2" id="KW-0614">Plasmid</keyword>
<feature type="region of interest" description="Disordered" evidence="1">
    <location>
        <begin position="527"/>
        <end position="546"/>
    </location>
</feature>
<accession>A0A248VXF0</accession>
<dbReference type="RefSeq" id="WP_095423461.1">
    <property type="nucleotide sequence ID" value="NZ_CP022992.1"/>
</dbReference>
<name>A0A248VXF0_9BURK</name>
<evidence type="ECO:0000256" key="1">
    <source>
        <dbReference type="SAM" id="MobiDB-lite"/>
    </source>
</evidence>
<gene>
    <name evidence="2" type="ORF">CJU94_36195</name>
</gene>
<dbReference type="KEGG" id="parb:CJU94_36195"/>
<feature type="region of interest" description="Disordered" evidence="1">
    <location>
        <begin position="347"/>
        <end position="370"/>
    </location>
</feature>
<proteinExistence type="predicted"/>
<evidence type="ECO:0000313" key="2">
    <source>
        <dbReference type="EMBL" id="ASW03647.1"/>
    </source>
</evidence>
<reference evidence="2 3" key="1">
    <citation type="submission" date="2017-08" db="EMBL/GenBank/DDBJ databases">
        <title>Identification and genetic characteristics of simultaneous BTEX- and naphthalene-degrading Paraburkholderia sp. BN5 isolated from petroleum-contaminated soil.</title>
        <authorList>
            <person name="Lee Y."/>
            <person name="Jeon C.O."/>
        </authorList>
    </citation>
    <scope>NUCLEOTIDE SEQUENCE [LARGE SCALE GENOMIC DNA]</scope>
    <source>
        <strain evidence="2 3">BN5</strain>
        <plasmid evidence="2 3">pBN2</plasmid>
    </source>
</reference>
<sequence length="546" mass="59077">MNEQSGKSVVAQFHEAAVRVAIAFCRQLALSLAEEELTLVRERNRVEEIAGVCHTHDFCDANMLMLDAFVECGLAENQETCIGDELHPLWNSAWKLAAEADFRVDAFRGTRGKLREVSAEADSAVVKAPLNPVATSILAAVQRVQASNVVIEVDEAAPSVKIDAHAVPHVRQDGIFTVVGERADGLISEASAYVSLAETVTFDEAIAFIVDGYLDEFIELPDTVRDAINSVTAQKSLVVDGTDQHGNFAGDGENAPFAVFDVDRQENIAGPFGTRQDGEKARSAILAGAPPMLDSEALLAYQSHDRKRPEVTVRAAAQALLKAFGGDTPSWLREEAVSLENALAREAGANQEELPASREGRKPETASTEANWKEVAGSLYGAVDSLETQVNQMKGLFPDEDGMIQEALEEAGEAIRSYLAASRASHNSAIGDRKLLEKPVTSRMLAEQYPVKGSMPHAVVHQLYQLREAEISTLSQRAVILESDLRELDRGGRAVVASMLYAKCDDVARNALLHDEHPHVRSCAVISSSELEPEPGHKPSTPSIDV</sequence>
<protein>
    <submittedName>
        <fullName evidence="2">Uncharacterized protein</fullName>
    </submittedName>
</protein>
<dbReference type="OrthoDB" id="8961811at2"/>
<evidence type="ECO:0000313" key="3">
    <source>
        <dbReference type="Proteomes" id="UP000215158"/>
    </source>
</evidence>
<dbReference type="Proteomes" id="UP000215158">
    <property type="component" value="Plasmid pBN2"/>
</dbReference>
<dbReference type="EMBL" id="CP022992">
    <property type="protein sequence ID" value="ASW03647.1"/>
    <property type="molecule type" value="Genomic_DNA"/>
</dbReference>
<geneLocation type="plasmid" evidence="2 3">
    <name>pBN2</name>
</geneLocation>
<organism evidence="2 3">
    <name type="scientific">Paraburkholderia aromaticivorans</name>
    <dbReference type="NCBI Taxonomy" id="2026199"/>
    <lineage>
        <taxon>Bacteria</taxon>
        <taxon>Pseudomonadati</taxon>
        <taxon>Pseudomonadota</taxon>
        <taxon>Betaproteobacteria</taxon>
        <taxon>Burkholderiales</taxon>
        <taxon>Burkholderiaceae</taxon>
        <taxon>Paraburkholderia</taxon>
    </lineage>
</organism>